<dbReference type="FunFam" id="3.90.550.10:FF:000003">
    <property type="entry name" value="2-C-methyl-D-erythritol 4-phosphate cytidylyltransferase"/>
    <property type="match status" value="1"/>
</dbReference>
<dbReference type="SUPFAM" id="SSF69765">
    <property type="entry name" value="IpsF-like"/>
    <property type="match status" value="1"/>
</dbReference>
<comment type="similarity">
    <text evidence="7">Belongs to the IspD/TarI cytidylyltransferase family. IspD subfamily.</text>
</comment>
<feature type="site" description="Transition state stabilizer" evidence="14">
    <location>
        <position position="16"/>
    </location>
</feature>
<name>A0A840C126_9HYPH</name>
<comment type="function">
    <text evidence="14">Bifunctional enzyme that catalyzes the formation of 4-diphosphocytidyl-2-C-methyl-D-erythritol from CTP and 2-C-methyl-D-erythritol 4-phosphate (MEP) (IspD), and catalyzes the conversion of 4-diphosphocytidyl-2-C-methyl-D-erythritol 2-phosphate (CDP-ME2P) to 2-C-methyl-D-erythritol 2,4-cyclodiphosphate (ME-CPP) with a corresponding release of cytidine 5-monophosphate (CMP) (IspF).</text>
</comment>
<keyword evidence="11 14" id="KW-0414">Isoprene biosynthesis</keyword>
<evidence type="ECO:0000256" key="8">
    <source>
        <dbReference type="ARBA" id="ARBA00022679"/>
    </source>
</evidence>
<dbReference type="RefSeq" id="WP_183315974.1">
    <property type="nucleotide sequence ID" value="NZ_JACIEN010000001.1"/>
</dbReference>
<dbReference type="CDD" id="cd02516">
    <property type="entry name" value="CDP-ME_synthetase"/>
    <property type="match status" value="1"/>
</dbReference>
<dbReference type="PROSITE" id="PS01350">
    <property type="entry name" value="ISPF"/>
    <property type="match status" value="1"/>
</dbReference>
<evidence type="ECO:0000313" key="17">
    <source>
        <dbReference type="Proteomes" id="UP000577362"/>
    </source>
</evidence>
<evidence type="ECO:0000256" key="14">
    <source>
        <dbReference type="HAMAP-Rule" id="MF_01520"/>
    </source>
</evidence>
<evidence type="ECO:0000256" key="13">
    <source>
        <dbReference type="ARBA" id="ARBA00023268"/>
    </source>
</evidence>
<feature type="binding site" evidence="14">
    <location>
        <position position="381"/>
    </location>
    <ligand>
        <name>4-CDP-2-C-methyl-D-erythritol 2-phosphate</name>
        <dbReference type="ChEBI" id="CHEBI:57919"/>
    </ligand>
</feature>
<feature type="binding site" evidence="14">
    <location>
        <position position="378"/>
    </location>
    <ligand>
        <name>4-CDP-2-C-methyl-D-erythritol 2-phosphate</name>
        <dbReference type="ChEBI" id="CHEBI:57919"/>
    </ligand>
</feature>
<dbReference type="CDD" id="cd00554">
    <property type="entry name" value="MECDP_synthase"/>
    <property type="match status" value="1"/>
</dbReference>
<evidence type="ECO:0000256" key="5">
    <source>
        <dbReference type="ARBA" id="ARBA00004787"/>
    </source>
</evidence>
<dbReference type="InterPro" id="IPR001228">
    <property type="entry name" value="IspD"/>
</dbReference>
<organism evidence="16 17">
    <name type="scientific">Chelatococcus caeni</name>
    <dbReference type="NCBI Taxonomy" id="1348468"/>
    <lineage>
        <taxon>Bacteria</taxon>
        <taxon>Pseudomonadati</taxon>
        <taxon>Pseudomonadota</taxon>
        <taxon>Alphaproteobacteria</taxon>
        <taxon>Hyphomicrobiales</taxon>
        <taxon>Chelatococcaceae</taxon>
        <taxon>Chelatococcus</taxon>
    </lineage>
</organism>
<feature type="site" description="Transition state stabilizer" evidence="14">
    <location>
        <position position="24"/>
    </location>
</feature>
<feature type="site" description="Transition state stabilizer" evidence="14">
    <location>
        <position position="273"/>
    </location>
</feature>
<evidence type="ECO:0000256" key="11">
    <source>
        <dbReference type="ARBA" id="ARBA00023229"/>
    </source>
</evidence>
<keyword evidence="10 14" id="KW-0479">Metal-binding</keyword>
<evidence type="ECO:0000256" key="10">
    <source>
        <dbReference type="ARBA" id="ARBA00022723"/>
    </source>
</evidence>
<dbReference type="EC" id="4.6.1.12" evidence="14"/>
<dbReference type="SUPFAM" id="SSF53448">
    <property type="entry name" value="Nucleotide-diphospho-sugar transferases"/>
    <property type="match status" value="1"/>
</dbReference>
<comment type="caution">
    <text evidence="14">Lacks conserved residue(s) required for the propagation of feature annotation.</text>
</comment>
<evidence type="ECO:0000256" key="1">
    <source>
        <dbReference type="ARBA" id="ARBA00000200"/>
    </source>
</evidence>
<keyword evidence="12 14" id="KW-0456">Lyase</keyword>
<evidence type="ECO:0000256" key="9">
    <source>
        <dbReference type="ARBA" id="ARBA00022695"/>
    </source>
</evidence>
<comment type="caution">
    <text evidence="16">The sequence shown here is derived from an EMBL/GenBank/DDBJ whole genome shotgun (WGS) entry which is preliminary data.</text>
</comment>
<comment type="cofactor">
    <cofactor evidence="3 14">
        <name>a divalent metal cation</name>
        <dbReference type="ChEBI" id="CHEBI:60240"/>
    </cofactor>
</comment>
<feature type="binding site" evidence="14">
    <location>
        <begin position="295"/>
        <end position="297"/>
    </location>
    <ligand>
        <name>4-CDP-2-C-methyl-D-erythritol 2-phosphate</name>
        <dbReference type="ChEBI" id="CHEBI:57919"/>
    </ligand>
</feature>
<dbReference type="PROSITE" id="PS01295">
    <property type="entry name" value="ISPD"/>
    <property type="match status" value="1"/>
</dbReference>
<evidence type="ECO:0000256" key="4">
    <source>
        <dbReference type="ARBA" id="ARBA00004709"/>
    </source>
</evidence>
<dbReference type="InterPro" id="IPR003526">
    <property type="entry name" value="MECDP_synthase"/>
</dbReference>
<feature type="binding site" evidence="14">
    <location>
        <position position="247"/>
    </location>
    <ligand>
        <name>a divalent metal cation</name>
        <dbReference type="ChEBI" id="CHEBI:60240"/>
    </ligand>
</feature>
<dbReference type="InterPro" id="IPR026596">
    <property type="entry name" value="IspD/F"/>
</dbReference>
<evidence type="ECO:0000256" key="7">
    <source>
        <dbReference type="ARBA" id="ARBA00009789"/>
    </source>
</evidence>
<evidence type="ECO:0000313" key="16">
    <source>
        <dbReference type="EMBL" id="MBB4016187.1"/>
    </source>
</evidence>
<keyword evidence="13 14" id="KW-0511">Multifunctional enzyme</keyword>
<feature type="site" description="Positions MEP for the nucleophilic attack" evidence="14">
    <location>
        <position position="218"/>
    </location>
</feature>
<feature type="site" description="Transition state stabilizer" evidence="14">
    <location>
        <position position="372"/>
    </location>
</feature>
<feature type="site" description="Positions MEP for the nucleophilic attack" evidence="14">
    <location>
        <position position="161"/>
    </location>
</feature>
<dbReference type="AlphaFoldDB" id="A0A840C126"/>
<dbReference type="Pfam" id="PF02542">
    <property type="entry name" value="YgbB"/>
    <property type="match status" value="1"/>
</dbReference>
<dbReference type="GO" id="GO:0019288">
    <property type="term" value="P:isopentenyl diphosphate biosynthetic process, methylerythritol 4-phosphate pathway"/>
    <property type="evidence" value="ECO:0007669"/>
    <property type="project" value="UniProtKB-UniRule"/>
</dbReference>
<proteinExistence type="inferred from homology"/>
<dbReference type="EC" id="2.7.7.60" evidence="14"/>
<feature type="binding site" evidence="14">
    <location>
        <begin position="247"/>
        <end position="249"/>
    </location>
    <ligand>
        <name>4-CDP-2-C-methyl-D-erythritol 2-phosphate</name>
        <dbReference type="ChEBI" id="CHEBI:57919"/>
    </ligand>
</feature>
<dbReference type="EMBL" id="JACIEN010000001">
    <property type="protein sequence ID" value="MBB4016187.1"/>
    <property type="molecule type" value="Genomic_DNA"/>
</dbReference>
<dbReference type="Gene3D" id="3.90.550.10">
    <property type="entry name" value="Spore Coat Polysaccharide Biosynthesis Protein SpsA, Chain A"/>
    <property type="match status" value="1"/>
</dbReference>
<dbReference type="InterPro" id="IPR036571">
    <property type="entry name" value="MECDP_synthase_sf"/>
</dbReference>
<sequence>MPLVAAIIVAAGRGTRARPHALPKQYRPLAGRPLVAHSLEATLRHPAIAKVLCVIHPDDHAIYEEIARSLDHDGKLLPAGFGGATRQASVHAGLEALAGHMGRAPDIVLVHDAARPFLSPQLIDRAIAAAELYGAAVPGLSVTDTVKVVGADGCVAETPDRAMLRTVQTPQAFAFPALLAAHRAAAEQAIDGFTDDGAIAEWAGGTVHIFPGEARNVKLTTGEDFVEAERRLSARHDMTVRFGIGYDVHTFGEGDHIMIGGIAIAHERGIVAHSDGDVVLHALTDALLGAIADGDIGTHFPPSDPQWKSASSDLFLRDARERVRRRGGIIDNVDVIVVCERPRIGPHREAIRARIAEILAIGTGQVSVKATTSEGLGFTGRREGIAAQASATVRLPASPEGQA</sequence>
<keyword evidence="17" id="KW-1185">Reference proteome</keyword>
<dbReference type="InterPro" id="IPR034683">
    <property type="entry name" value="IspD/TarI"/>
</dbReference>
<dbReference type="HAMAP" id="MF_00107">
    <property type="entry name" value="IspF"/>
    <property type="match status" value="1"/>
</dbReference>
<dbReference type="GO" id="GO:0046872">
    <property type="term" value="F:metal ion binding"/>
    <property type="evidence" value="ECO:0007669"/>
    <property type="project" value="UniProtKB-KW"/>
</dbReference>
<dbReference type="UniPathway" id="UPA00056">
    <property type="reaction ID" value="UER00093"/>
</dbReference>
<accession>A0A840C126</accession>
<gene>
    <name evidence="14" type="primary">ispDF</name>
    <name evidence="16" type="ORF">GGR16_001193</name>
</gene>
<dbReference type="InterPro" id="IPR020555">
    <property type="entry name" value="MECDP_synthase_CS"/>
</dbReference>
<protein>
    <recommendedName>
        <fullName evidence="14">Bifunctional enzyme IspD/IspF</fullName>
    </recommendedName>
    <domain>
        <recommendedName>
            <fullName evidence="14">2-C-methyl-D-erythritol 4-phosphate cytidylyltransferase</fullName>
            <ecNumber evidence="14">2.7.7.60</ecNumber>
        </recommendedName>
        <alternativeName>
            <fullName evidence="14">4-diphosphocytidyl-2C-methyl-D-erythritol synthase</fullName>
        </alternativeName>
        <alternativeName>
            <fullName evidence="14">MEP cytidylyltransferase</fullName>
            <shortName evidence="14">MCT</shortName>
        </alternativeName>
    </domain>
    <domain>
        <recommendedName>
            <fullName evidence="14">2-C-methyl-D-erythritol 2,4-cyclodiphosphate synthase</fullName>
            <shortName evidence="14">MECDP-synthase</shortName>
            <shortName evidence="14">MECPP-synthase</shortName>
            <shortName evidence="14">MECPS</shortName>
            <ecNumber evidence="14">4.6.1.12</ecNumber>
        </recommendedName>
    </domain>
</protein>
<dbReference type="HAMAP" id="MF_01520">
    <property type="entry name" value="IspDF"/>
    <property type="match status" value="1"/>
</dbReference>
<feature type="binding site" evidence="14">
    <location>
        <begin position="273"/>
        <end position="274"/>
    </location>
    <ligand>
        <name>4-CDP-2-C-methyl-D-erythritol 2-phosphate</name>
        <dbReference type="ChEBI" id="CHEBI:57919"/>
    </ligand>
</feature>
<feature type="domain" description="2-C-methyl-D-erythritol 2,4-cyclodiphosphate synthase" evidence="15">
    <location>
        <begin position="241"/>
        <end position="393"/>
    </location>
</feature>
<dbReference type="Gene3D" id="3.30.1330.50">
    <property type="entry name" value="2-C-methyl-D-erythritol 2,4-cyclodiphosphate synthase"/>
    <property type="match status" value="1"/>
</dbReference>
<dbReference type="GO" id="GO:0016114">
    <property type="term" value="P:terpenoid biosynthetic process"/>
    <property type="evidence" value="ECO:0007669"/>
    <property type="project" value="InterPro"/>
</dbReference>
<dbReference type="Pfam" id="PF01128">
    <property type="entry name" value="IspD"/>
    <property type="match status" value="1"/>
</dbReference>
<feature type="binding site" evidence="14">
    <location>
        <position position="281"/>
    </location>
    <ligand>
        <name>a divalent metal cation</name>
        <dbReference type="ChEBI" id="CHEBI:60240"/>
    </ligand>
</feature>
<feature type="binding site" evidence="14">
    <location>
        <begin position="371"/>
        <end position="374"/>
    </location>
    <ligand>
        <name>4-CDP-2-C-methyl-D-erythritol 2-phosphate</name>
        <dbReference type="ChEBI" id="CHEBI:57919"/>
    </ligand>
</feature>
<comment type="similarity">
    <text evidence="14">In the C-terminal section; belongs to the IspF family.</text>
</comment>
<dbReference type="PANTHER" id="PTHR43181:SF1">
    <property type="entry name" value="2-C-METHYL-D-ERYTHRITOL 2,4-CYCLODIPHOSPHATE SYNTHASE, CHLOROPLASTIC"/>
    <property type="match status" value="1"/>
</dbReference>
<comment type="catalytic activity">
    <reaction evidence="1 14">
        <text>4-CDP-2-C-methyl-D-erythritol 2-phosphate = 2-C-methyl-D-erythritol 2,4-cyclic diphosphate + CMP</text>
        <dbReference type="Rhea" id="RHEA:23864"/>
        <dbReference type="ChEBI" id="CHEBI:57919"/>
        <dbReference type="ChEBI" id="CHEBI:58483"/>
        <dbReference type="ChEBI" id="CHEBI:60377"/>
        <dbReference type="EC" id="4.6.1.12"/>
    </reaction>
</comment>
<evidence type="ECO:0000259" key="15">
    <source>
        <dbReference type="Pfam" id="PF02542"/>
    </source>
</evidence>
<evidence type="ECO:0000256" key="6">
    <source>
        <dbReference type="ARBA" id="ARBA00008480"/>
    </source>
</evidence>
<dbReference type="NCBIfam" id="NF006899">
    <property type="entry name" value="PRK09382.1"/>
    <property type="match status" value="1"/>
</dbReference>
<dbReference type="InterPro" id="IPR029044">
    <property type="entry name" value="Nucleotide-diphossugar_trans"/>
</dbReference>
<feature type="binding site" evidence="14">
    <location>
        <position position="249"/>
    </location>
    <ligand>
        <name>a divalent metal cation</name>
        <dbReference type="ChEBI" id="CHEBI:60240"/>
    </ligand>
</feature>
<dbReference type="GO" id="GO:0008685">
    <property type="term" value="F:2-C-methyl-D-erythritol 2,4-cyclodiphosphate synthase activity"/>
    <property type="evidence" value="ECO:0007669"/>
    <property type="project" value="UniProtKB-UniRule"/>
</dbReference>
<comment type="pathway">
    <text evidence="5 14">Isoprenoid biosynthesis; isopentenyl diphosphate biosynthesis via DXP pathway; isopentenyl diphosphate from 1-deoxy-D-xylulose 5-phosphate: step 2/6.</text>
</comment>
<dbReference type="InterPro" id="IPR018294">
    <property type="entry name" value="ISPD_synthase_CS"/>
</dbReference>
<dbReference type="Proteomes" id="UP000577362">
    <property type="component" value="Unassembled WGS sequence"/>
</dbReference>
<dbReference type="NCBIfam" id="TIGR00151">
    <property type="entry name" value="ispF"/>
    <property type="match status" value="1"/>
</dbReference>
<comment type="pathway">
    <text evidence="4 14">Isoprenoid biosynthesis; isopentenyl diphosphate biosynthesis via DXP pathway; isopentenyl diphosphate from 1-deoxy-D-xylulose 5-phosphate: step 4/6.</text>
</comment>
<comment type="catalytic activity">
    <reaction evidence="2 14">
        <text>2-C-methyl-D-erythritol 4-phosphate + CTP + H(+) = 4-CDP-2-C-methyl-D-erythritol + diphosphate</text>
        <dbReference type="Rhea" id="RHEA:13429"/>
        <dbReference type="ChEBI" id="CHEBI:15378"/>
        <dbReference type="ChEBI" id="CHEBI:33019"/>
        <dbReference type="ChEBI" id="CHEBI:37563"/>
        <dbReference type="ChEBI" id="CHEBI:57823"/>
        <dbReference type="ChEBI" id="CHEBI:58262"/>
        <dbReference type="EC" id="2.7.7.60"/>
    </reaction>
</comment>
<comment type="similarity">
    <text evidence="6">Belongs to the IspF family.</text>
</comment>
<evidence type="ECO:0000256" key="2">
    <source>
        <dbReference type="ARBA" id="ARBA00001282"/>
    </source>
</evidence>
<keyword evidence="9 14" id="KW-0548">Nucleotidyltransferase</keyword>
<dbReference type="NCBIfam" id="TIGR00453">
    <property type="entry name" value="ispD"/>
    <property type="match status" value="1"/>
</dbReference>
<dbReference type="PANTHER" id="PTHR43181">
    <property type="entry name" value="2-C-METHYL-D-ERYTHRITOL 2,4-CYCLODIPHOSPHATE SYNTHASE, CHLOROPLASTIC"/>
    <property type="match status" value="1"/>
</dbReference>
<dbReference type="GO" id="GO:0050518">
    <property type="term" value="F:2-C-methyl-D-erythritol 4-phosphate cytidylyltransferase activity"/>
    <property type="evidence" value="ECO:0007669"/>
    <property type="project" value="UniProtKB-UniRule"/>
</dbReference>
<feature type="region of interest" description="2-C-methyl-D-erythritol 2,4-cyclodiphosphate synthase" evidence="14">
    <location>
        <begin position="241"/>
        <end position="403"/>
    </location>
</feature>
<feature type="region of interest" description="2-C-methyl-D-erythritol 4-phosphate cytidylyltransferase" evidence="14">
    <location>
        <begin position="1"/>
        <end position="240"/>
    </location>
</feature>
<reference evidence="16 17" key="1">
    <citation type="submission" date="2020-08" db="EMBL/GenBank/DDBJ databases">
        <title>Genomic Encyclopedia of Type Strains, Phase IV (KMG-IV): sequencing the most valuable type-strain genomes for metagenomic binning, comparative biology and taxonomic classification.</title>
        <authorList>
            <person name="Goeker M."/>
        </authorList>
    </citation>
    <scope>NUCLEOTIDE SEQUENCE [LARGE SCALE GENOMIC DNA]</scope>
    <source>
        <strain evidence="16 17">DSM 103737</strain>
    </source>
</reference>
<keyword evidence="8 14" id="KW-0808">Transferase</keyword>
<evidence type="ECO:0000256" key="3">
    <source>
        <dbReference type="ARBA" id="ARBA00001968"/>
    </source>
</evidence>
<comment type="similarity">
    <text evidence="14">In the N-terminal section; belongs to the IspD/TarI cytidylyltransferase family. IspD subfamily.</text>
</comment>
<evidence type="ECO:0000256" key="12">
    <source>
        <dbReference type="ARBA" id="ARBA00023239"/>
    </source>
</evidence>
<dbReference type="HAMAP" id="MF_00108">
    <property type="entry name" value="IspD"/>
    <property type="match status" value="1"/>
</dbReference>